<dbReference type="AlphaFoldDB" id="A0A443QS14"/>
<proteinExistence type="predicted"/>
<evidence type="ECO:0000313" key="2">
    <source>
        <dbReference type="Proteomes" id="UP000285301"/>
    </source>
</evidence>
<comment type="caution">
    <text evidence="1">The sequence shown here is derived from an EMBL/GenBank/DDBJ whole genome shotgun (WGS) entry which is preliminary data.</text>
</comment>
<keyword evidence="2" id="KW-1185">Reference proteome</keyword>
<accession>A0A443QS14</accession>
<sequence>MFENAWTYNRPSCHVYR</sequence>
<dbReference type="Proteomes" id="UP000285301">
    <property type="component" value="Unassembled WGS sequence"/>
</dbReference>
<reference evidence="1 2" key="1">
    <citation type="journal article" date="2018" name="Gigascience">
        <title>Genomes of trombidid mites reveal novel predicted allergens and laterally-transferred genes associated with secondary metabolism.</title>
        <authorList>
            <person name="Dong X."/>
            <person name="Chaisiri K."/>
            <person name="Xia D."/>
            <person name="Armstrong S.D."/>
            <person name="Fang Y."/>
            <person name="Donnelly M.J."/>
            <person name="Kadowaki T."/>
            <person name="McGarry J.W."/>
            <person name="Darby A.C."/>
            <person name="Makepeace B.L."/>
        </authorList>
    </citation>
    <scope>NUCLEOTIDE SEQUENCE [LARGE SCALE GENOMIC DNA]</scope>
    <source>
        <strain evidence="1">UoL-WK</strain>
    </source>
</reference>
<name>A0A443QS14_9ACAR</name>
<evidence type="ECO:0000313" key="1">
    <source>
        <dbReference type="EMBL" id="RWS05819.1"/>
    </source>
</evidence>
<protein>
    <submittedName>
        <fullName evidence="1">Uncharacterized protein</fullName>
    </submittedName>
</protein>
<organism evidence="1 2">
    <name type="scientific">Dinothrombium tinctorium</name>
    <dbReference type="NCBI Taxonomy" id="1965070"/>
    <lineage>
        <taxon>Eukaryota</taxon>
        <taxon>Metazoa</taxon>
        <taxon>Ecdysozoa</taxon>
        <taxon>Arthropoda</taxon>
        <taxon>Chelicerata</taxon>
        <taxon>Arachnida</taxon>
        <taxon>Acari</taxon>
        <taxon>Acariformes</taxon>
        <taxon>Trombidiformes</taxon>
        <taxon>Prostigmata</taxon>
        <taxon>Anystina</taxon>
        <taxon>Parasitengona</taxon>
        <taxon>Trombidioidea</taxon>
        <taxon>Trombidiidae</taxon>
        <taxon>Dinothrombium</taxon>
    </lineage>
</organism>
<gene>
    <name evidence="1" type="ORF">B4U79_07961</name>
</gene>
<dbReference type="EMBL" id="NCKU01004527">
    <property type="protein sequence ID" value="RWS05819.1"/>
    <property type="molecule type" value="Genomic_DNA"/>
</dbReference>